<dbReference type="GO" id="GO:0031123">
    <property type="term" value="P:RNA 3'-end processing"/>
    <property type="evidence" value="ECO:0007669"/>
    <property type="project" value="InterPro"/>
</dbReference>
<name>A0A183C9T3_GLOPA</name>
<dbReference type="SUPFAM" id="SSF55003">
    <property type="entry name" value="PAP/Archaeal CCA-adding enzyme, C-terminal domain"/>
    <property type="match status" value="1"/>
</dbReference>
<feature type="coiled-coil region" evidence="4">
    <location>
        <begin position="832"/>
        <end position="878"/>
    </location>
</feature>
<dbReference type="InterPro" id="IPR011068">
    <property type="entry name" value="NuclTrfase_I-like_C"/>
</dbReference>
<dbReference type="AlphaFoldDB" id="A0A183C9T3"/>
<dbReference type="GO" id="GO:0005634">
    <property type="term" value="C:nucleus"/>
    <property type="evidence" value="ECO:0007669"/>
    <property type="project" value="TreeGrafter"/>
</dbReference>
<keyword evidence="1" id="KW-0808">Transferase</keyword>
<dbReference type="GO" id="GO:1990817">
    <property type="term" value="F:poly(A) RNA polymerase activity"/>
    <property type="evidence" value="ECO:0007669"/>
    <property type="project" value="TreeGrafter"/>
</dbReference>
<dbReference type="PANTHER" id="PTHR10682">
    <property type="entry name" value="POLY A POLYMERASE"/>
    <property type="match status" value="1"/>
</dbReference>
<dbReference type="PANTHER" id="PTHR10682:SF10">
    <property type="entry name" value="POLYNUCLEOTIDE ADENYLYLTRANSFERASE"/>
    <property type="match status" value="1"/>
</dbReference>
<keyword evidence="4" id="KW-0175">Coiled coil</keyword>
<dbReference type="Gene3D" id="3.30.70.590">
    <property type="entry name" value="Poly(A) polymerase predicted RNA binding domain"/>
    <property type="match status" value="1"/>
</dbReference>
<dbReference type="GO" id="GO:0005524">
    <property type="term" value="F:ATP binding"/>
    <property type="evidence" value="ECO:0007669"/>
    <property type="project" value="UniProtKB-KW"/>
</dbReference>
<evidence type="ECO:0000256" key="4">
    <source>
        <dbReference type="SAM" id="Coils"/>
    </source>
</evidence>
<evidence type="ECO:0000256" key="3">
    <source>
        <dbReference type="ARBA" id="ARBA00022840"/>
    </source>
</evidence>
<dbReference type="Proteomes" id="UP000050741">
    <property type="component" value="Unassembled WGS sequence"/>
</dbReference>
<proteinExistence type="predicted"/>
<dbReference type="InterPro" id="IPR043519">
    <property type="entry name" value="NT_sf"/>
</dbReference>
<keyword evidence="5" id="KW-1185">Reference proteome</keyword>
<evidence type="ECO:0000256" key="2">
    <source>
        <dbReference type="ARBA" id="ARBA00022741"/>
    </source>
</evidence>
<accession>A0A183C9T3</accession>
<sequence>MIESLKNLLLDCLTENAENPIPIINAKFELICAIWYLNLYAERTLKILETMEPQKTVFENEHFFCSLSGQNEVQKVKGRLMVLTGENLLLALEERYPEVLQIDEPAVCSDIARYKYFLQHKSGTDSAYLAAVRLTLPILMQKMKVMVEQIAIKPKNRKIILMLKEAMGKVRLDAFYGLRSLKSMPQSFCIVQKFVKYSQKALELHKSAKGIVKIEAIANWKAEKCECEEEQRRVFQDQFQESSVKHFAMLSIYFTDNAYKIVEFVQNTRGARTRVKKLMKASNLNLNFMHIFLKQLRNSICFYKQESNFVDAIFGEDKATRVAGKLSVFIAVWVCWLDDELSEQNANRTDDVLWQESNFVDAIFGEDKATRVAGKLSVFIAVWVCWLDDELSEQNANRTVGLKKLDEIVWRQKREDIEDIYDEIVDDTLDELALRSQRLKDLFLRIFQFVQAKRGERRLNRLGIGHRKGSPQQMDNQLQMIDEQTTEFDQWNRVMQFKELSELLNGEEFRTKIKNDFILDSTLRSNYREFMSNPSEAKRCQLDIGIYSNNEATLLETGSYVLGTHSQRSDIDTICIVPQKLGHREEKERFYGIYLCNLDIEADQRLCEDNSLYCQFCKIDFDISFAAIPDVDWFPKEPLGADEVELMMKFLAKQKSPQEAMLKALSALSQIIILKNGPILSSNKNEWKKLFPAKQFIEKYRHFVVIACIVSVKQHILQFCGFVERKLRVQLLHFDQIMDSLVDYSHIKSDQQFGGNDQCPTKIRENNPRFRNPLCKIWLVGVKMNNAPLGNNQKSSKNIKLEEYFDEILNKEIDMKIFAEYDAKVLKGWYQHIKLESKYEQMEELKQQEEKLWGQIEKETDQKQKDALNTELNDVQGKLNNIYGQMKKSK</sequence>
<evidence type="ECO:0000313" key="6">
    <source>
        <dbReference type="WBParaSite" id="GPLIN_000963100"/>
    </source>
</evidence>
<dbReference type="GO" id="GO:0003723">
    <property type="term" value="F:RNA binding"/>
    <property type="evidence" value="ECO:0007669"/>
    <property type="project" value="InterPro"/>
</dbReference>
<dbReference type="WBParaSite" id="GPLIN_000963100">
    <property type="protein sequence ID" value="GPLIN_000963100"/>
    <property type="gene ID" value="GPLIN_000963100"/>
</dbReference>
<evidence type="ECO:0000313" key="5">
    <source>
        <dbReference type="Proteomes" id="UP000050741"/>
    </source>
</evidence>
<protein>
    <submittedName>
        <fullName evidence="6">VWFA domain-containing protein</fullName>
    </submittedName>
</protein>
<keyword evidence="2" id="KW-0547">Nucleotide-binding</keyword>
<dbReference type="Gene3D" id="3.30.460.10">
    <property type="entry name" value="Beta Polymerase, domain 2"/>
    <property type="match status" value="1"/>
</dbReference>
<evidence type="ECO:0000256" key="1">
    <source>
        <dbReference type="ARBA" id="ARBA00022679"/>
    </source>
</evidence>
<keyword evidence="3" id="KW-0067">ATP-binding</keyword>
<reference evidence="6" key="2">
    <citation type="submission" date="2016-06" db="UniProtKB">
        <authorList>
            <consortium name="WormBaseParasite"/>
        </authorList>
    </citation>
    <scope>IDENTIFICATION</scope>
</reference>
<reference evidence="5" key="1">
    <citation type="submission" date="2014-05" db="EMBL/GenBank/DDBJ databases">
        <title>The genome and life-stage specific transcriptomes of Globodera pallida elucidate key aspects of plant parasitism by a cyst nematode.</title>
        <authorList>
            <person name="Cotton J.A."/>
            <person name="Lilley C.J."/>
            <person name="Jones L.M."/>
            <person name="Kikuchi T."/>
            <person name="Reid A.J."/>
            <person name="Thorpe P."/>
            <person name="Tsai I.J."/>
            <person name="Beasley H."/>
            <person name="Blok V."/>
            <person name="Cock P.J.A."/>
            <person name="Van den Akker S.E."/>
            <person name="Holroyd N."/>
            <person name="Hunt M."/>
            <person name="Mantelin S."/>
            <person name="Naghra H."/>
            <person name="Pain A."/>
            <person name="Palomares-Rius J.E."/>
            <person name="Zarowiecki M."/>
            <person name="Berriman M."/>
            <person name="Jones J.T."/>
            <person name="Urwin P.E."/>
        </authorList>
    </citation>
    <scope>NUCLEOTIDE SEQUENCE [LARGE SCALE GENOMIC DNA]</scope>
    <source>
        <strain evidence="5">Lindley</strain>
    </source>
</reference>
<dbReference type="SUPFAM" id="SSF81301">
    <property type="entry name" value="Nucleotidyltransferase"/>
    <property type="match status" value="1"/>
</dbReference>
<organism evidence="5 6">
    <name type="scientific">Globodera pallida</name>
    <name type="common">Potato cyst nematode worm</name>
    <name type="synonym">Heterodera pallida</name>
    <dbReference type="NCBI Taxonomy" id="36090"/>
    <lineage>
        <taxon>Eukaryota</taxon>
        <taxon>Metazoa</taxon>
        <taxon>Ecdysozoa</taxon>
        <taxon>Nematoda</taxon>
        <taxon>Chromadorea</taxon>
        <taxon>Rhabditida</taxon>
        <taxon>Tylenchina</taxon>
        <taxon>Tylenchomorpha</taxon>
        <taxon>Tylenchoidea</taxon>
        <taxon>Heteroderidae</taxon>
        <taxon>Heteroderinae</taxon>
        <taxon>Globodera</taxon>
    </lineage>
</organism>